<feature type="compositionally biased region" description="Polar residues" evidence="1">
    <location>
        <begin position="38"/>
        <end position="69"/>
    </location>
</feature>
<evidence type="ECO:0000256" key="1">
    <source>
        <dbReference type="SAM" id="MobiDB-lite"/>
    </source>
</evidence>
<feature type="transmembrane region" description="Helical" evidence="2">
    <location>
        <begin position="366"/>
        <end position="384"/>
    </location>
</feature>
<keyword evidence="2" id="KW-0812">Transmembrane</keyword>
<gene>
    <name evidence="3" type="ORF">D5R93_12620</name>
</gene>
<dbReference type="EMBL" id="CP032514">
    <property type="protein sequence ID" value="AYD90633.1"/>
    <property type="molecule type" value="Genomic_DNA"/>
</dbReference>
<name>A0ABN5PS50_9ACTO</name>
<protein>
    <recommendedName>
        <fullName evidence="5">YwiC-like protein</fullName>
    </recommendedName>
</protein>
<keyword evidence="2" id="KW-0472">Membrane</keyword>
<keyword evidence="2" id="KW-1133">Transmembrane helix</keyword>
<feature type="transmembrane region" description="Helical" evidence="2">
    <location>
        <begin position="234"/>
        <end position="253"/>
    </location>
</feature>
<evidence type="ECO:0000256" key="2">
    <source>
        <dbReference type="SAM" id="Phobius"/>
    </source>
</evidence>
<feature type="transmembrane region" description="Helical" evidence="2">
    <location>
        <begin position="311"/>
        <end position="330"/>
    </location>
</feature>
<evidence type="ECO:0008006" key="5">
    <source>
        <dbReference type="Google" id="ProtNLM"/>
    </source>
</evidence>
<dbReference type="Proteomes" id="UP000273001">
    <property type="component" value="Chromosome"/>
</dbReference>
<sequence>MRIRSFSQRPPRSSCLAVRQSPVRATSQPGGLSRLVYVSQTRPSSPSDPCGDASSTRPGNQSGDSTSGPSQPPRTAPSHQSRPGPDDDVMLATGRPRSTSSVPSAQHPPQRRPGHAGPSQSPGQTSTAWKRPAPARPAQGGRRPGRKAWVPNQHGAWSMLVLPPVVGWVVGGFSWVNLLLIPAWWGAYLTYWAWSQWLRTRSAQRRVLLLMPLLVYTGWTGVLGLVTVLVTPYLLQWAVPLAPLLAVAAHQVWRGRERSLLSGLSTTAAASLMAAITYCLAVGGAGGFLGLGAGADNLPGSSPNGELTGWSWMWLVTALTAAYFCGTVPYIKSMIRERFNTVLLAGTVAAHTAVAAVTLWLASGGYLPWAHAVLWVVLAVRSLVVPLRQWRLVRGHHQPLRPRQLGLIEIVMCLAFLLSVATY</sequence>
<accession>A0ABN5PS50</accession>
<feature type="transmembrane region" description="Helical" evidence="2">
    <location>
        <begin position="405"/>
        <end position="422"/>
    </location>
</feature>
<evidence type="ECO:0000313" key="4">
    <source>
        <dbReference type="Proteomes" id="UP000273001"/>
    </source>
</evidence>
<dbReference type="InterPro" id="IPR025576">
    <property type="entry name" value="YwiC"/>
</dbReference>
<reference evidence="3 4" key="1">
    <citation type="submission" date="2018-09" db="EMBL/GenBank/DDBJ databases">
        <authorList>
            <person name="Li J."/>
        </authorList>
    </citation>
    <scope>NUCLEOTIDE SEQUENCE [LARGE SCALE GENOMIC DNA]</scope>
    <source>
        <strain evidence="3 4">2129</strain>
    </source>
</reference>
<feature type="transmembrane region" description="Helical" evidence="2">
    <location>
        <begin position="265"/>
        <end position="291"/>
    </location>
</feature>
<proteinExistence type="predicted"/>
<feature type="transmembrane region" description="Helical" evidence="2">
    <location>
        <begin position="342"/>
        <end position="360"/>
    </location>
</feature>
<feature type="compositionally biased region" description="Polar residues" evidence="1">
    <location>
        <begin position="1"/>
        <end position="11"/>
    </location>
</feature>
<feature type="transmembrane region" description="Helical" evidence="2">
    <location>
        <begin position="175"/>
        <end position="195"/>
    </location>
</feature>
<evidence type="ECO:0000313" key="3">
    <source>
        <dbReference type="EMBL" id="AYD90633.1"/>
    </source>
</evidence>
<feature type="region of interest" description="Disordered" evidence="1">
    <location>
        <begin position="1"/>
        <end position="149"/>
    </location>
</feature>
<feature type="compositionally biased region" description="Polar residues" evidence="1">
    <location>
        <begin position="118"/>
        <end position="128"/>
    </location>
</feature>
<organism evidence="3 4">
    <name type="scientific">Actinomyces lilanjuaniae</name>
    <dbReference type="NCBI Taxonomy" id="2321394"/>
    <lineage>
        <taxon>Bacteria</taxon>
        <taxon>Bacillati</taxon>
        <taxon>Actinomycetota</taxon>
        <taxon>Actinomycetes</taxon>
        <taxon>Actinomycetales</taxon>
        <taxon>Actinomycetaceae</taxon>
        <taxon>Actinomyces</taxon>
    </lineage>
</organism>
<keyword evidence="4" id="KW-1185">Reference proteome</keyword>
<dbReference type="Pfam" id="PF14256">
    <property type="entry name" value="YwiC"/>
    <property type="match status" value="1"/>
</dbReference>
<feature type="transmembrane region" description="Helical" evidence="2">
    <location>
        <begin position="207"/>
        <end position="228"/>
    </location>
</feature>